<name>A0A3M7S3A6_BRAPC</name>
<organism evidence="1 2">
    <name type="scientific">Brachionus plicatilis</name>
    <name type="common">Marine rotifer</name>
    <name type="synonym">Brachionus muelleri</name>
    <dbReference type="NCBI Taxonomy" id="10195"/>
    <lineage>
        <taxon>Eukaryota</taxon>
        <taxon>Metazoa</taxon>
        <taxon>Spiralia</taxon>
        <taxon>Gnathifera</taxon>
        <taxon>Rotifera</taxon>
        <taxon>Eurotatoria</taxon>
        <taxon>Monogononta</taxon>
        <taxon>Pseudotrocha</taxon>
        <taxon>Ploima</taxon>
        <taxon>Brachionidae</taxon>
        <taxon>Brachionus</taxon>
    </lineage>
</organism>
<dbReference type="OrthoDB" id="5953030at2759"/>
<sequence>MHLKTKYKILSNDYSIRKLQAVQNTATRSILKLHYETSSEILHHLALEKLKLVSEYKLRFESRMIDRPTPIYH</sequence>
<proteinExistence type="predicted"/>
<dbReference type="Proteomes" id="UP000276133">
    <property type="component" value="Unassembled WGS sequence"/>
</dbReference>
<gene>
    <name evidence="1" type="ORF">BpHYR1_005468</name>
</gene>
<dbReference type="AlphaFoldDB" id="A0A3M7S3A6"/>
<keyword evidence="2" id="KW-1185">Reference proteome</keyword>
<evidence type="ECO:0000313" key="1">
    <source>
        <dbReference type="EMBL" id="RNA30120.1"/>
    </source>
</evidence>
<evidence type="ECO:0000313" key="2">
    <source>
        <dbReference type="Proteomes" id="UP000276133"/>
    </source>
</evidence>
<comment type="caution">
    <text evidence="1">The sequence shown here is derived from an EMBL/GenBank/DDBJ whole genome shotgun (WGS) entry which is preliminary data.</text>
</comment>
<evidence type="ECO:0008006" key="3">
    <source>
        <dbReference type="Google" id="ProtNLM"/>
    </source>
</evidence>
<accession>A0A3M7S3A6</accession>
<dbReference type="EMBL" id="REGN01002122">
    <property type="protein sequence ID" value="RNA30120.1"/>
    <property type="molecule type" value="Genomic_DNA"/>
</dbReference>
<reference evidence="1 2" key="1">
    <citation type="journal article" date="2018" name="Sci. Rep.">
        <title>Genomic signatures of local adaptation to the degree of environmental predictability in rotifers.</title>
        <authorList>
            <person name="Franch-Gras L."/>
            <person name="Hahn C."/>
            <person name="Garcia-Roger E.M."/>
            <person name="Carmona M.J."/>
            <person name="Serra M."/>
            <person name="Gomez A."/>
        </authorList>
    </citation>
    <scope>NUCLEOTIDE SEQUENCE [LARGE SCALE GENOMIC DNA]</scope>
    <source>
        <strain evidence="1">HYR1</strain>
    </source>
</reference>
<protein>
    <recommendedName>
        <fullName evidence="3">RNA-directed DNA polymerase from mobile element jockey-like</fullName>
    </recommendedName>
</protein>